<name>A0ABR6ZGB3_9BURK</name>
<dbReference type="InterPro" id="IPR050126">
    <property type="entry name" value="Ap4A_hydrolase"/>
</dbReference>
<dbReference type="EMBL" id="JACOFX010000016">
    <property type="protein sequence ID" value="MBC3910411.1"/>
    <property type="molecule type" value="Genomic_DNA"/>
</dbReference>
<comment type="similarity">
    <text evidence="1">Belongs to the metallophosphoesterase superfamily. YfcE family.</text>
</comment>
<sequence length="242" mass="26111">MRIAVISDIHGNLAALEAVASDLRLRGVDQVVNLGDSLSGPLLPKETADFLMSQAGWIHLAGNHERQILELNEFSGAGDVHAHEQITAEQKAWIASLKPVLRISEEVLLCHGTPTSDVVTLLQTAERNATAQEVDARLGQFDAAVIACGHSHVARSVRNANGQLIVNPGSVGHPAYADDYPHPHVIESGSPDARYAIIEKMVHGWTASLINVPYGYQQMAELAAMRGRKDWARALCSGYMNG</sequence>
<dbReference type="InterPro" id="IPR029052">
    <property type="entry name" value="Metallo-depent_PP-like"/>
</dbReference>
<dbReference type="InterPro" id="IPR011152">
    <property type="entry name" value="Pesterase_MJ0912"/>
</dbReference>
<evidence type="ECO:0000313" key="3">
    <source>
        <dbReference type="EMBL" id="MBC3910411.1"/>
    </source>
</evidence>
<keyword evidence="4" id="KW-1185">Reference proteome</keyword>
<evidence type="ECO:0000313" key="4">
    <source>
        <dbReference type="Proteomes" id="UP000646911"/>
    </source>
</evidence>
<dbReference type="Pfam" id="PF12850">
    <property type="entry name" value="Metallophos_2"/>
    <property type="match status" value="1"/>
</dbReference>
<dbReference type="Proteomes" id="UP000646911">
    <property type="component" value="Unassembled WGS sequence"/>
</dbReference>
<dbReference type="InterPro" id="IPR024654">
    <property type="entry name" value="Calcineurin-like_PHP_lpxH"/>
</dbReference>
<evidence type="ECO:0000256" key="1">
    <source>
        <dbReference type="ARBA" id="ARBA00008950"/>
    </source>
</evidence>
<dbReference type="Gene3D" id="3.60.21.10">
    <property type="match status" value="1"/>
</dbReference>
<dbReference type="PANTHER" id="PTHR42850:SF2">
    <property type="entry name" value="BLL5683 PROTEIN"/>
    <property type="match status" value="1"/>
</dbReference>
<gene>
    <name evidence="3" type="ORF">H8L47_22855</name>
</gene>
<protein>
    <submittedName>
        <fullName evidence="3">Metallophosphoesterase family protein</fullName>
    </submittedName>
</protein>
<reference evidence="3 4" key="1">
    <citation type="submission" date="2020-08" db="EMBL/GenBank/DDBJ databases">
        <title>Novel species isolated from subtropical streams in China.</title>
        <authorList>
            <person name="Lu H."/>
        </authorList>
    </citation>
    <scope>NUCLEOTIDE SEQUENCE [LARGE SCALE GENOMIC DNA]</scope>
    <source>
        <strain evidence="3 4">NL8W</strain>
    </source>
</reference>
<evidence type="ECO:0000259" key="2">
    <source>
        <dbReference type="Pfam" id="PF12850"/>
    </source>
</evidence>
<dbReference type="PANTHER" id="PTHR42850">
    <property type="entry name" value="METALLOPHOSPHOESTERASE"/>
    <property type="match status" value="1"/>
</dbReference>
<dbReference type="RefSeq" id="WP_186955919.1">
    <property type="nucleotide sequence ID" value="NZ_JACOFX010000016.1"/>
</dbReference>
<comment type="caution">
    <text evidence="3">The sequence shown here is derived from an EMBL/GenBank/DDBJ whole genome shotgun (WGS) entry which is preliminary data.</text>
</comment>
<accession>A0ABR6ZGB3</accession>
<feature type="domain" description="Calcineurin-like phosphoesterase" evidence="2">
    <location>
        <begin position="1"/>
        <end position="176"/>
    </location>
</feature>
<proteinExistence type="inferred from homology"/>
<organism evidence="3 4">
    <name type="scientific">Undibacterium umbellatum</name>
    <dbReference type="NCBI Taxonomy" id="2762300"/>
    <lineage>
        <taxon>Bacteria</taxon>
        <taxon>Pseudomonadati</taxon>
        <taxon>Pseudomonadota</taxon>
        <taxon>Betaproteobacteria</taxon>
        <taxon>Burkholderiales</taxon>
        <taxon>Oxalobacteraceae</taxon>
        <taxon>Undibacterium</taxon>
    </lineage>
</organism>
<dbReference type="SUPFAM" id="SSF56300">
    <property type="entry name" value="Metallo-dependent phosphatases"/>
    <property type="match status" value="1"/>
</dbReference>
<dbReference type="PIRSF" id="PIRSF000883">
    <property type="entry name" value="Pesterase_MJ0912"/>
    <property type="match status" value="1"/>
</dbReference>